<feature type="compositionally biased region" description="Basic and acidic residues" evidence="2">
    <location>
        <begin position="630"/>
        <end position="691"/>
    </location>
</feature>
<evidence type="ECO:0000256" key="1">
    <source>
        <dbReference type="ARBA" id="ARBA00038178"/>
    </source>
</evidence>
<gene>
    <name evidence="4" type="ORF">K490DRAFT_55320</name>
</gene>
<feature type="domain" description="UDENN" evidence="3">
    <location>
        <begin position="9"/>
        <end position="457"/>
    </location>
</feature>
<comment type="similarity">
    <text evidence="1">Belongs to the AVL9 family.</text>
</comment>
<organism evidence="4 5">
    <name type="scientific">Saccharata proteae CBS 121410</name>
    <dbReference type="NCBI Taxonomy" id="1314787"/>
    <lineage>
        <taxon>Eukaryota</taxon>
        <taxon>Fungi</taxon>
        <taxon>Dikarya</taxon>
        <taxon>Ascomycota</taxon>
        <taxon>Pezizomycotina</taxon>
        <taxon>Dothideomycetes</taxon>
        <taxon>Dothideomycetes incertae sedis</taxon>
        <taxon>Botryosphaeriales</taxon>
        <taxon>Saccharataceae</taxon>
        <taxon>Saccharata</taxon>
    </lineage>
</organism>
<evidence type="ECO:0000313" key="4">
    <source>
        <dbReference type="EMBL" id="KAF2089748.1"/>
    </source>
</evidence>
<name>A0A6A5YDH4_9PEZI</name>
<feature type="compositionally biased region" description="Basic and acidic residues" evidence="2">
    <location>
        <begin position="600"/>
        <end position="623"/>
    </location>
</feature>
<dbReference type="InterPro" id="IPR051731">
    <property type="entry name" value="DENND11/AVL9_GEFs"/>
</dbReference>
<dbReference type="PANTHER" id="PTHR31017:SF1">
    <property type="entry name" value="LATE SECRETORY PATHWAY PROTEIN AVL9 HOMOLOG"/>
    <property type="match status" value="1"/>
</dbReference>
<dbReference type="Proteomes" id="UP000799776">
    <property type="component" value="Unassembled WGS sequence"/>
</dbReference>
<dbReference type="InterPro" id="IPR018307">
    <property type="entry name" value="ABL9/DENND6_dom"/>
</dbReference>
<dbReference type="AlphaFoldDB" id="A0A6A5YDH4"/>
<proteinExistence type="inferred from homology"/>
<dbReference type="InterPro" id="IPR037516">
    <property type="entry name" value="Tripartite_DENN"/>
</dbReference>
<reference evidence="4" key="1">
    <citation type="journal article" date="2020" name="Stud. Mycol.">
        <title>101 Dothideomycetes genomes: a test case for predicting lifestyles and emergence of pathogens.</title>
        <authorList>
            <person name="Haridas S."/>
            <person name="Albert R."/>
            <person name="Binder M."/>
            <person name="Bloem J."/>
            <person name="Labutti K."/>
            <person name="Salamov A."/>
            <person name="Andreopoulos B."/>
            <person name="Baker S."/>
            <person name="Barry K."/>
            <person name="Bills G."/>
            <person name="Bluhm B."/>
            <person name="Cannon C."/>
            <person name="Castanera R."/>
            <person name="Culley D."/>
            <person name="Daum C."/>
            <person name="Ezra D."/>
            <person name="Gonzalez J."/>
            <person name="Henrissat B."/>
            <person name="Kuo A."/>
            <person name="Liang C."/>
            <person name="Lipzen A."/>
            <person name="Lutzoni F."/>
            <person name="Magnuson J."/>
            <person name="Mondo S."/>
            <person name="Nolan M."/>
            <person name="Ohm R."/>
            <person name="Pangilinan J."/>
            <person name="Park H.-J."/>
            <person name="Ramirez L."/>
            <person name="Alfaro M."/>
            <person name="Sun H."/>
            <person name="Tritt A."/>
            <person name="Yoshinaga Y."/>
            <person name="Zwiers L.-H."/>
            <person name="Turgeon B."/>
            <person name="Goodwin S."/>
            <person name="Spatafora J."/>
            <person name="Crous P."/>
            <person name="Grigoriev I."/>
        </authorList>
    </citation>
    <scope>NUCLEOTIDE SEQUENCE</scope>
    <source>
        <strain evidence="4">CBS 121410</strain>
    </source>
</reference>
<dbReference type="PROSITE" id="PS50211">
    <property type="entry name" value="DENN"/>
    <property type="match status" value="1"/>
</dbReference>
<feature type="compositionally biased region" description="Basic and acidic residues" evidence="2">
    <location>
        <begin position="517"/>
        <end position="531"/>
    </location>
</feature>
<protein>
    <recommendedName>
        <fullName evidence="3">UDENN domain-containing protein</fullName>
    </recommendedName>
</protein>
<sequence length="706" mass="79757">MDQHPPFPPIVCIVDFHHARGPEVERWIGVEEGTDPAAENEWPLLPFMALSDGAHASVEDFSYFTLRHECTSDRPATSLFGISCTRQLDANELVNRPPEVTRSTVQKAVVVISDSPQHFGHLREKLSVVTTAWFAQKDFTDLDILQRFQESLAKTFKDREHERDQYFGLGLRELVHEYKYQTLVLFKSCLLQPKMLFFGSQCERLCLLQFSLISLIPGLIRKLQDCADPAFNSYEEGLVRPTSLKTSERASLLAYMGLPLQIFGKHLELTRAQGSLFGPYTPLQQLDMLADRDTKSYIVGSTNSLLLQQKDRYSDILINLDEDTITISSEPLRRALVLSTPDRRWIDFLTQAVHDTWDEANPSRPNTLGYAGSEEFIRLQFEEYLLALLSATKYRLYCDAHKDSPIKGPVISEIDGDPAADFGHDFLAAWMKTENFRIFNNITDEHIFDIVVPEHPCTGGLTIEDVQRRLNAQVEALHLDERFAQGKETFKELRESGTKKVSTAFNKVWTDIEAMREAQRRKHEEDKRAKAAAEAAEASDTASCKSPTVSEAPSMGAGARAGAYFSSWGAWASEKRRNWGKGGTGGVSTPVPQSPVESKASMDTKFSLDSRDEAEGEKLEREYGGYGRVAESEGHQYEHEHEHEYEDHEEKDSEEPKQFAGEETKKTADKAGYEELEHEAKSSPTELKHPTALEQEVEGTHDIWKA</sequence>
<dbReference type="PANTHER" id="PTHR31017">
    <property type="entry name" value="LATE SECRETORY PATHWAY PROTEIN AVL9-RELATED"/>
    <property type="match status" value="1"/>
</dbReference>
<dbReference type="OrthoDB" id="26278at2759"/>
<dbReference type="EMBL" id="ML978714">
    <property type="protein sequence ID" value="KAF2089748.1"/>
    <property type="molecule type" value="Genomic_DNA"/>
</dbReference>
<keyword evidence="5" id="KW-1185">Reference proteome</keyword>
<dbReference type="Pfam" id="PF09794">
    <property type="entry name" value="Avl9"/>
    <property type="match status" value="1"/>
</dbReference>
<feature type="compositionally biased region" description="Polar residues" evidence="2">
    <location>
        <begin position="540"/>
        <end position="551"/>
    </location>
</feature>
<accession>A0A6A5YDH4</accession>
<evidence type="ECO:0000256" key="2">
    <source>
        <dbReference type="SAM" id="MobiDB-lite"/>
    </source>
</evidence>
<evidence type="ECO:0000313" key="5">
    <source>
        <dbReference type="Proteomes" id="UP000799776"/>
    </source>
</evidence>
<feature type="region of interest" description="Disordered" evidence="2">
    <location>
        <begin position="576"/>
        <end position="706"/>
    </location>
</feature>
<dbReference type="GO" id="GO:0005737">
    <property type="term" value="C:cytoplasm"/>
    <property type="evidence" value="ECO:0007669"/>
    <property type="project" value="TreeGrafter"/>
</dbReference>
<evidence type="ECO:0000259" key="3">
    <source>
        <dbReference type="PROSITE" id="PS50211"/>
    </source>
</evidence>
<feature type="region of interest" description="Disordered" evidence="2">
    <location>
        <begin position="517"/>
        <end position="557"/>
    </location>
</feature>